<organism evidence="1">
    <name type="scientific">Oryza glumipatula</name>
    <dbReference type="NCBI Taxonomy" id="40148"/>
    <lineage>
        <taxon>Eukaryota</taxon>
        <taxon>Viridiplantae</taxon>
        <taxon>Streptophyta</taxon>
        <taxon>Embryophyta</taxon>
        <taxon>Tracheophyta</taxon>
        <taxon>Spermatophyta</taxon>
        <taxon>Magnoliopsida</taxon>
        <taxon>Liliopsida</taxon>
        <taxon>Poales</taxon>
        <taxon>Poaceae</taxon>
        <taxon>BOP clade</taxon>
        <taxon>Oryzoideae</taxon>
        <taxon>Oryzeae</taxon>
        <taxon>Oryzinae</taxon>
        <taxon>Oryza</taxon>
    </lineage>
</organism>
<dbReference type="AlphaFoldDB" id="A0A0D9Z5K3"/>
<evidence type="ECO:0000313" key="1">
    <source>
        <dbReference type="EnsemblPlants" id="OGLUM03G12940.1"/>
    </source>
</evidence>
<protein>
    <submittedName>
        <fullName evidence="1">Uncharacterized protein</fullName>
    </submittedName>
</protein>
<dbReference type="HOGENOM" id="CLU_1580976_0_0_1"/>
<dbReference type="Gramene" id="OGLUM03G12940.1">
    <property type="protein sequence ID" value="OGLUM03G12940.1"/>
    <property type="gene ID" value="OGLUM03G12940"/>
</dbReference>
<accession>A0A0D9Z5K3</accession>
<dbReference type="Proteomes" id="UP000026961">
    <property type="component" value="Chromosome 3"/>
</dbReference>
<reference evidence="1" key="2">
    <citation type="submission" date="2018-05" db="EMBL/GenBank/DDBJ databases">
        <title>OgluRS3 (Oryza glumaepatula Reference Sequence Version 3).</title>
        <authorList>
            <person name="Zhang J."/>
            <person name="Kudrna D."/>
            <person name="Lee S."/>
            <person name="Talag J."/>
            <person name="Welchert J."/>
            <person name="Wing R.A."/>
        </authorList>
    </citation>
    <scope>NUCLEOTIDE SEQUENCE [LARGE SCALE GENOMIC DNA]</scope>
</reference>
<keyword evidence="2" id="KW-1185">Reference proteome</keyword>
<evidence type="ECO:0000313" key="2">
    <source>
        <dbReference type="Proteomes" id="UP000026961"/>
    </source>
</evidence>
<sequence length="169" mass="18876">MGTSLRGILAFGRVVSFSSSYGTVSTNRAVKYSTEIRLTMCEKEKSFLYSSYYALVCDKNCLPLYIIEEPNSQILRCRDVNSRGVSIRMRSRPSYAITCLVSSYQPRLIPRAGARTTSLPPSITYTSGRYTAIRTGRKLFTFADFCISLDQHEEGGKKAHQAAPTQTSQ</sequence>
<dbReference type="EnsemblPlants" id="OGLUM03G12940.1">
    <property type="protein sequence ID" value="OGLUM03G12940.1"/>
    <property type="gene ID" value="OGLUM03G12940"/>
</dbReference>
<proteinExistence type="predicted"/>
<reference evidence="1" key="1">
    <citation type="submission" date="2015-04" db="UniProtKB">
        <authorList>
            <consortium name="EnsemblPlants"/>
        </authorList>
    </citation>
    <scope>IDENTIFICATION</scope>
</reference>
<name>A0A0D9Z5K3_9ORYZ</name>